<dbReference type="InterPro" id="IPR017208">
    <property type="entry name" value="UCP037442_abhydr"/>
</dbReference>
<comment type="caution">
    <text evidence="3">The sequence shown here is derived from an EMBL/GenBank/DDBJ whole genome shotgun (WGS) entry which is preliminary data.</text>
</comment>
<sequence>MSTADSVPVLVVLPAMGVAGRYYSRFTEALALRAQVHALACDLLSGGGRRRGARDFGYREIVEHEIPAIVTGIRKRFPGRPVILCGHSLGGQLALLASSRMPEPPDGLVLIAAGTAHHRAWPPGARLKARLIVRLIRLAAGLLPWYPGDMLGFGGDQPRRLMRDWGYNATTGRYRLEGSSVDEAQLAKAMSSLQLPVLAVGVHGDLVAPEGAQIELIAPLRSACVQRVVLEGAVYGGRWRRHFGWARNPEAAADVISHWVKRLWPGGPAFEGNLGDPRESRVASRAGQATSASS</sequence>
<protein>
    <submittedName>
        <fullName evidence="3">Alpha/beta fold hydrolase</fullName>
    </submittedName>
</protein>
<accession>A0ABW3LUW1</accession>
<dbReference type="InterPro" id="IPR029058">
    <property type="entry name" value="AB_hydrolase_fold"/>
</dbReference>
<gene>
    <name evidence="3" type="ORF">ACFQ2N_06310</name>
</gene>
<evidence type="ECO:0000256" key="1">
    <source>
        <dbReference type="SAM" id="MobiDB-lite"/>
    </source>
</evidence>
<organism evidence="3 4">
    <name type="scientific">Pseudoxanthomonas kaohsiungensis</name>
    <dbReference type="NCBI Taxonomy" id="283923"/>
    <lineage>
        <taxon>Bacteria</taxon>
        <taxon>Pseudomonadati</taxon>
        <taxon>Pseudomonadota</taxon>
        <taxon>Gammaproteobacteria</taxon>
        <taxon>Lysobacterales</taxon>
        <taxon>Lysobacteraceae</taxon>
        <taxon>Pseudoxanthomonas</taxon>
    </lineage>
</organism>
<dbReference type="Proteomes" id="UP001597033">
    <property type="component" value="Unassembled WGS sequence"/>
</dbReference>
<dbReference type="SUPFAM" id="SSF53474">
    <property type="entry name" value="alpha/beta-Hydrolases"/>
    <property type="match status" value="1"/>
</dbReference>
<dbReference type="RefSeq" id="WP_162375463.1">
    <property type="nucleotide sequence ID" value="NZ_JBHTKN010000003.1"/>
</dbReference>
<evidence type="ECO:0000259" key="2">
    <source>
        <dbReference type="Pfam" id="PF12146"/>
    </source>
</evidence>
<feature type="domain" description="Serine aminopeptidase S33" evidence="2">
    <location>
        <begin position="10"/>
        <end position="138"/>
    </location>
</feature>
<evidence type="ECO:0000313" key="4">
    <source>
        <dbReference type="Proteomes" id="UP001597033"/>
    </source>
</evidence>
<reference evidence="4" key="1">
    <citation type="journal article" date="2019" name="Int. J. Syst. Evol. Microbiol.">
        <title>The Global Catalogue of Microorganisms (GCM) 10K type strain sequencing project: providing services to taxonomists for standard genome sequencing and annotation.</title>
        <authorList>
            <consortium name="The Broad Institute Genomics Platform"/>
            <consortium name="The Broad Institute Genome Sequencing Center for Infectious Disease"/>
            <person name="Wu L."/>
            <person name="Ma J."/>
        </authorList>
    </citation>
    <scope>NUCLEOTIDE SEQUENCE [LARGE SCALE GENOMIC DNA]</scope>
    <source>
        <strain evidence="4">CCUG 55854</strain>
    </source>
</reference>
<dbReference type="Gene3D" id="3.40.50.1820">
    <property type="entry name" value="alpha/beta hydrolase"/>
    <property type="match status" value="1"/>
</dbReference>
<dbReference type="GO" id="GO:0016787">
    <property type="term" value="F:hydrolase activity"/>
    <property type="evidence" value="ECO:0007669"/>
    <property type="project" value="UniProtKB-KW"/>
</dbReference>
<evidence type="ECO:0000313" key="3">
    <source>
        <dbReference type="EMBL" id="MFD1041958.1"/>
    </source>
</evidence>
<dbReference type="PIRSF" id="PIRSF037442">
    <property type="entry name" value="UCP037442_abhydr"/>
    <property type="match status" value="1"/>
</dbReference>
<dbReference type="InterPro" id="IPR022742">
    <property type="entry name" value="Hydrolase_4"/>
</dbReference>
<dbReference type="EMBL" id="JBHTKN010000003">
    <property type="protein sequence ID" value="MFD1041958.1"/>
    <property type="molecule type" value="Genomic_DNA"/>
</dbReference>
<feature type="region of interest" description="Disordered" evidence="1">
    <location>
        <begin position="271"/>
        <end position="294"/>
    </location>
</feature>
<name>A0ABW3LUW1_9GAMM</name>
<proteinExistence type="predicted"/>
<keyword evidence="4" id="KW-1185">Reference proteome</keyword>
<dbReference type="Pfam" id="PF12146">
    <property type="entry name" value="Hydrolase_4"/>
    <property type="match status" value="1"/>
</dbReference>
<keyword evidence="3" id="KW-0378">Hydrolase</keyword>